<keyword evidence="1" id="KW-0863">Zinc-finger</keyword>
<evidence type="ECO:0000259" key="3">
    <source>
        <dbReference type="PROSITE" id="PS50158"/>
    </source>
</evidence>
<dbReference type="Proteomes" id="UP001346869">
    <property type="component" value="Unassembled WGS sequence"/>
</dbReference>
<sequence length="238" mass="24471">MLSGCKSQLLKHVVSHGRQVYMILNNRNTELNLRFYVKVDDYDYVIFATSSVMKCFGCGEEGHTVSACPGRGDSAPPGPDVTSASAPGPAAAGPVVVEQRAAAVAEGGVSPAAVSAGAAAVAVGGSPPEAAAAADSAAVPGQPAVAVSDGACGGVAQGVGDGKDVHEREVVVLCRGEENQVGGEKEKKKTEIIEKMVETGEVCQTQEENMVKTGEERKTWGEQVEIAEMEDEEVATAI</sequence>
<protein>
    <recommendedName>
        <fullName evidence="3">CCHC-type domain-containing protein</fullName>
    </recommendedName>
</protein>
<evidence type="ECO:0000256" key="1">
    <source>
        <dbReference type="PROSITE-ProRule" id="PRU00047"/>
    </source>
</evidence>
<feature type="domain" description="CCHC-type" evidence="3">
    <location>
        <begin position="54"/>
        <end position="69"/>
    </location>
</feature>
<reference evidence="4 5" key="1">
    <citation type="journal article" date="2023" name="Genes (Basel)">
        <title>Chromosome-Level Genome Assembly and Circadian Gene Repertoire of the Patagonia Blennie Eleginops maclovinus-The Closest Ancestral Proxy of Antarctic Cryonotothenioids.</title>
        <authorList>
            <person name="Cheng C.C."/>
            <person name="Rivera-Colon A.G."/>
            <person name="Minhas B.F."/>
            <person name="Wilson L."/>
            <person name="Rayamajhi N."/>
            <person name="Vargas-Chacoff L."/>
            <person name="Catchen J.M."/>
        </authorList>
    </citation>
    <scope>NUCLEOTIDE SEQUENCE [LARGE SCALE GENOMIC DNA]</scope>
    <source>
        <strain evidence="4">JMC-PN-2008</strain>
    </source>
</reference>
<dbReference type="SUPFAM" id="SSF57756">
    <property type="entry name" value="Retrovirus zinc finger-like domains"/>
    <property type="match status" value="1"/>
</dbReference>
<dbReference type="GO" id="GO:0008270">
    <property type="term" value="F:zinc ion binding"/>
    <property type="evidence" value="ECO:0007669"/>
    <property type="project" value="UniProtKB-KW"/>
</dbReference>
<comment type="caution">
    <text evidence="4">The sequence shown here is derived from an EMBL/GenBank/DDBJ whole genome shotgun (WGS) entry which is preliminary data.</text>
</comment>
<keyword evidence="5" id="KW-1185">Reference proteome</keyword>
<reference evidence="4 5" key="2">
    <citation type="journal article" date="2023" name="Mol. Biol. Evol.">
        <title>Genomics of Secondarily Temperate Adaptation in the Only Non-Antarctic Icefish.</title>
        <authorList>
            <person name="Rivera-Colon A.G."/>
            <person name="Rayamajhi N."/>
            <person name="Minhas B.F."/>
            <person name="Madrigal G."/>
            <person name="Bilyk K.T."/>
            <person name="Yoon V."/>
            <person name="Hune M."/>
            <person name="Gregory S."/>
            <person name="Cheng C.H.C."/>
            <person name="Catchen J.M."/>
        </authorList>
    </citation>
    <scope>NUCLEOTIDE SEQUENCE [LARGE SCALE GENOMIC DNA]</scope>
    <source>
        <strain evidence="4">JMC-PN-2008</strain>
    </source>
</reference>
<evidence type="ECO:0000313" key="5">
    <source>
        <dbReference type="Proteomes" id="UP001346869"/>
    </source>
</evidence>
<evidence type="ECO:0000313" key="4">
    <source>
        <dbReference type="EMBL" id="KAK5854487.1"/>
    </source>
</evidence>
<accession>A0AAN8AGT9</accession>
<dbReference type="InterPro" id="IPR036875">
    <property type="entry name" value="Znf_CCHC_sf"/>
</dbReference>
<dbReference type="EMBL" id="JAUZQC010000018">
    <property type="protein sequence ID" value="KAK5854487.1"/>
    <property type="molecule type" value="Genomic_DNA"/>
</dbReference>
<dbReference type="InterPro" id="IPR001878">
    <property type="entry name" value="Znf_CCHC"/>
</dbReference>
<gene>
    <name evidence="4" type="ORF">PBY51_004676</name>
</gene>
<name>A0AAN8AGT9_ELEMC</name>
<dbReference type="AlphaFoldDB" id="A0AAN8AGT9"/>
<keyword evidence="1" id="KW-0479">Metal-binding</keyword>
<evidence type="ECO:0000256" key="2">
    <source>
        <dbReference type="SAM" id="MobiDB-lite"/>
    </source>
</evidence>
<keyword evidence="1" id="KW-0862">Zinc</keyword>
<feature type="region of interest" description="Disordered" evidence="2">
    <location>
        <begin position="69"/>
        <end position="90"/>
    </location>
</feature>
<dbReference type="GO" id="GO:0003676">
    <property type="term" value="F:nucleic acid binding"/>
    <property type="evidence" value="ECO:0007669"/>
    <property type="project" value="InterPro"/>
</dbReference>
<organism evidence="4 5">
    <name type="scientific">Eleginops maclovinus</name>
    <name type="common">Patagonian blennie</name>
    <name type="synonym">Eleginus maclovinus</name>
    <dbReference type="NCBI Taxonomy" id="56733"/>
    <lineage>
        <taxon>Eukaryota</taxon>
        <taxon>Metazoa</taxon>
        <taxon>Chordata</taxon>
        <taxon>Craniata</taxon>
        <taxon>Vertebrata</taxon>
        <taxon>Euteleostomi</taxon>
        <taxon>Actinopterygii</taxon>
        <taxon>Neopterygii</taxon>
        <taxon>Teleostei</taxon>
        <taxon>Neoteleostei</taxon>
        <taxon>Acanthomorphata</taxon>
        <taxon>Eupercaria</taxon>
        <taxon>Perciformes</taxon>
        <taxon>Notothenioidei</taxon>
        <taxon>Eleginopidae</taxon>
        <taxon>Eleginops</taxon>
    </lineage>
</organism>
<dbReference type="PROSITE" id="PS50158">
    <property type="entry name" value="ZF_CCHC"/>
    <property type="match status" value="1"/>
</dbReference>
<proteinExistence type="predicted"/>